<proteinExistence type="predicted"/>
<sequence>MKIETKFVFLYRKSRQNSYLSSQPQPRYMTKGILICFGGAFLSVLLLLTAYPWLLPAPTNPVVYAVWQMGFGVLLLLADCFWVLIYHLRYAERLEE</sequence>
<evidence type="ECO:0000313" key="2">
    <source>
        <dbReference type="EMBL" id="TGE29832.1"/>
    </source>
</evidence>
<evidence type="ECO:0000256" key="1">
    <source>
        <dbReference type="SAM" id="Phobius"/>
    </source>
</evidence>
<protein>
    <submittedName>
        <fullName evidence="2">Uncharacterized protein</fullName>
    </submittedName>
</protein>
<name>A0A4Z0QM58_9BACT</name>
<dbReference type="Proteomes" id="UP000298471">
    <property type="component" value="Unassembled WGS sequence"/>
</dbReference>
<dbReference type="EMBL" id="SRMB01000001">
    <property type="protein sequence ID" value="TGE29832.1"/>
    <property type="molecule type" value="Genomic_DNA"/>
</dbReference>
<comment type="caution">
    <text evidence="2">The sequence shown here is derived from an EMBL/GenBank/DDBJ whole genome shotgun (WGS) entry which is preliminary data.</text>
</comment>
<dbReference type="RefSeq" id="WP_167856351.1">
    <property type="nucleotide sequence ID" value="NZ_SRMB01000001.1"/>
</dbReference>
<keyword evidence="3" id="KW-1185">Reference proteome</keyword>
<keyword evidence="1" id="KW-0812">Transmembrane</keyword>
<organism evidence="2 3">
    <name type="scientific">Hymenobacter metallicola</name>
    <dbReference type="NCBI Taxonomy" id="2563114"/>
    <lineage>
        <taxon>Bacteria</taxon>
        <taxon>Pseudomonadati</taxon>
        <taxon>Bacteroidota</taxon>
        <taxon>Cytophagia</taxon>
        <taxon>Cytophagales</taxon>
        <taxon>Hymenobacteraceae</taxon>
        <taxon>Hymenobacter</taxon>
    </lineage>
</organism>
<feature type="transmembrane region" description="Helical" evidence="1">
    <location>
        <begin position="66"/>
        <end position="88"/>
    </location>
</feature>
<dbReference type="AlphaFoldDB" id="A0A4Z0QM58"/>
<accession>A0A4Z0QM58</accession>
<feature type="transmembrane region" description="Helical" evidence="1">
    <location>
        <begin position="32"/>
        <end position="54"/>
    </location>
</feature>
<gene>
    <name evidence="2" type="ORF">E5K02_10335</name>
</gene>
<keyword evidence="1" id="KW-1133">Transmembrane helix</keyword>
<evidence type="ECO:0000313" key="3">
    <source>
        <dbReference type="Proteomes" id="UP000298471"/>
    </source>
</evidence>
<reference evidence="2 3" key="1">
    <citation type="submission" date="2019-04" db="EMBL/GenBank/DDBJ databases">
        <authorList>
            <person name="Feng G."/>
            <person name="Zhang J."/>
            <person name="Zhu H."/>
        </authorList>
    </citation>
    <scope>NUCLEOTIDE SEQUENCE [LARGE SCALE GENOMIC DNA]</scope>
    <source>
        <strain evidence="2 3">9PBR-1</strain>
    </source>
</reference>
<keyword evidence="1" id="KW-0472">Membrane</keyword>